<accession>A0ABN4T261</accession>
<feature type="transmembrane region" description="Helical" evidence="6">
    <location>
        <begin position="83"/>
        <end position="102"/>
    </location>
</feature>
<feature type="transmembrane region" description="Helical" evidence="6">
    <location>
        <begin position="40"/>
        <end position="62"/>
    </location>
</feature>
<reference evidence="7 8" key="1">
    <citation type="submission" date="2016-06" db="EMBL/GenBank/DDBJ databases">
        <title>Complete genome sequence of Edwardsiella hoshinae ATCC 35051.</title>
        <authorList>
            <person name="Reichley S.R."/>
            <person name="Waldbieser G.C."/>
            <person name="Lawrence M.L."/>
            <person name="Griffin M.J."/>
        </authorList>
    </citation>
    <scope>NUCLEOTIDE SEQUENCE [LARGE SCALE GENOMIC DNA]</scope>
    <source>
        <strain evidence="7 8">ATCC 35051</strain>
    </source>
</reference>
<feature type="transmembrane region" description="Helical" evidence="6">
    <location>
        <begin position="173"/>
        <end position="194"/>
    </location>
</feature>
<dbReference type="InterPro" id="IPR002797">
    <property type="entry name" value="Polysacc_synth"/>
</dbReference>
<sequence length="425" mass="47638">MNLFKGIGVYLISNILNALIPFFLLPILTRNLSVAEYGQVVMFQTFFSAVSAIVGLNSIGAANRKFYDGDINDIVLMKFNGSCLQILFLSFVFLSIVGFVFKSALAELLSMPDWWVFYAILAASFLFITNLRLGQWQIRNKSRLFGILQVGGSAVNMLLSIIFVVLLQKQGQGRIDAIVISSALSAIFSIILLYREKLICFFLFRWDLIKEALKFGVPLLPHTLGMLFLTMSDRLIINNKLGVSDVAVYMVAFQLSSVFSVIFDAINKAFIPWLFDGLKRENRIEKIKIVKLTYCYMLALLLIALLAFFIAPYVVILIAGEKYRAAGEIIGWICLGQIFSGMYLMVTNYIFYAKKTHYLSLTTIISGVLGVTLLFIGVTYYSLLGAAIAFACAKFIHFVLTFYVSSKTYSMPWLSVLKSYGRLGG</sequence>
<evidence type="ECO:0000256" key="6">
    <source>
        <dbReference type="SAM" id="Phobius"/>
    </source>
</evidence>
<evidence type="ECO:0000256" key="1">
    <source>
        <dbReference type="ARBA" id="ARBA00004651"/>
    </source>
</evidence>
<comment type="subcellular location">
    <subcellularLocation>
        <location evidence="1">Cell membrane</location>
        <topology evidence="1">Multi-pass membrane protein</topology>
    </subcellularLocation>
</comment>
<feature type="transmembrane region" description="Helical" evidence="6">
    <location>
        <begin position="114"/>
        <end position="133"/>
    </location>
</feature>
<gene>
    <name evidence="7" type="ORF">A9798_10680</name>
</gene>
<keyword evidence="8" id="KW-1185">Reference proteome</keyword>
<feature type="transmembrane region" description="Helical" evidence="6">
    <location>
        <begin position="383"/>
        <end position="404"/>
    </location>
</feature>
<keyword evidence="4 6" id="KW-1133">Transmembrane helix</keyword>
<feature type="transmembrane region" description="Helical" evidence="6">
    <location>
        <begin position="358"/>
        <end position="377"/>
    </location>
</feature>
<feature type="transmembrane region" description="Helical" evidence="6">
    <location>
        <begin position="296"/>
        <end position="318"/>
    </location>
</feature>
<name>A0ABN4T261_9GAMM</name>
<proteinExistence type="predicted"/>
<dbReference type="Proteomes" id="UP000175893">
    <property type="component" value="Chromosome"/>
</dbReference>
<dbReference type="RefSeq" id="WP_070245058.1">
    <property type="nucleotide sequence ID" value="NZ_CP016043.1"/>
</dbReference>
<keyword evidence="5 6" id="KW-0472">Membrane</keyword>
<dbReference type="PANTHER" id="PTHR30250:SF11">
    <property type="entry name" value="O-ANTIGEN TRANSPORTER-RELATED"/>
    <property type="match status" value="1"/>
</dbReference>
<evidence type="ECO:0000256" key="5">
    <source>
        <dbReference type="ARBA" id="ARBA00023136"/>
    </source>
</evidence>
<feature type="transmembrane region" description="Helical" evidence="6">
    <location>
        <begin position="145"/>
        <end position="167"/>
    </location>
</feature>
<keyword evidence="3 6" id="KW-0812">Transmembrane</keyword>
<dbReference type="PANTHER" id="PTHR30250">
    <property type="entry name" value="PST FAMILY PREDICTED COLANIC ACID TRANSPORTER"/>
    <property type="match status" value="1"/>
</dbReference>
<evidence type="ECO:0000313" key="8">
    <source>
        <dbReference type="Proteomes" id="UP000175893"/>
    </source>
</evidence>
<organism evidence="7 8">
    <name type="scientific">Edwardsiella hoshinae</name>
    <dbReference type="NCBI Taxonomy" id="93378"/>
    <lineage>
        <taxon>Bacteria</taxon>
        <taxon>Pseudomonadati</taxon>
        <taxon>Pseudomonadota</taxon>
        <taxon>Gammaproteobacteria</taxon>
        <taxon>Enterobacterales</taxon>
        <taxon>Hafniaceae</taxon>
        <taxon>Edwardsiella</taxon>
    </lineage>
</organism>
<evidence type="ECO:0000313" key="7">
    <source>
        <dbReference type="EMBL" id="AOV97376.1"/>
    </source>
</evidence>
<feature type="transmembrane region" description="Helical" evidence="6">
    <location>
        <begin position="215"/>
        <end position="237"/>
    </location>
</feature>
<dbReference type="Pfam" id="PF01943">
    <property type="entry name" value="Polysacc_synt"/>
    <property type="match status" value="1"/>
</dbReference>
<protein>
    <submittedName>
        <fullName evidence="7">Polysaccharide biosynthesis protein</fullName>
    </submittedName>
</protein>
<feature type="transmembrane region" description="Helical" evidence="6">
    <location>
        <begin position="249"/>
        <end position="275"/>
    </location>
</feature>
<evidence type="ECO:0000256" key="3">
    <source>
        <dbReference type="ARBA" id="ARBA00022692"/>
    </source>
</evidence>
<feature type="transmembrane region" description="Helical" evidence="6">
    <location>
        <begin position="7"/>
        <end position="28"/>
    </location>
</feature>
<evidence type="ECO:0000256" key="4">
    <source>
        <dbReference type="ARBA" id="ARBA00022989"/>
    </source>
</evidence>
<keyword evidence="2" id="KW-1003">Cell membrane</keyword>
<dbReference type="InterPro" id="IPR050833">
    <property type="entry name" value="Poly_Biosynth_Transport"/>
</dbReference>
<evidence type="ECO:0000256" key="2">
    <source>
        <dbReference type="ARBA" id="ARBA00022475"/>
    </source>
</evidence>
<feature type="transmembrane region" description="Helical" evidence="6">
    <location>
        <begin position="330"/>
        <end position="351"/>
    </location>
</feature>
<dbReference type="EMBL" id="CP016043">
    <property type="protein sequence ID" value="AOV97376.1"/>
    <property type="molecule type" value="Genomic_DNA"/>
</dbReference>